<organism evidence="2 3">
    <name type="scientific">Aspergillus oryzae</name>
    <name type="common">Yellow koji mold</name>
    <dbReference type="NCBI Taxonomy" id="5062"/>
    <lineage>
        <taxon>Eukaryota</taxon>
        <taxon>Fungi</taxon>
        <taxon>Dikarya</taxon>
        <taxon>Ascomycota</taxon>
        <taxon>Pezizomycotina</taxon>
        <taxon>Eurotiomycetes</taxon>
        <taxon>Eurotiomycetidae</taxon>
        <taxon>Eurotiales</taxon>
        <taxon>Aspergillaceae</taxon>
        <taxon>Aspergillus</taxon>
        <taxon>Aspergillus subgen. Circumdati</taxon>
    </lineage>
</organism>
<dbReference type="OMA" id="AVGIFIM"/>
<accession>A0A1S9DVR1</accession>
<feature type="transmembrane region" description="Helical" evidence="1">
    <location>
        <begin position="55"/>
        <end position="75"/>
    </location>
</feature>
<feature type="transmembrane region" description="Helical" evidence="1">
    <location>
        <begin position="23"/>
        <end position="43"/>
    </location>
</feature>
<dbReference type="OrthoDB" id="10019049at2759"/>
<gene>
    <name evidence="2" type="ORF">OAory_01009180</name>
</gene>
<evidence type="ECO:0000256" key="1">
    <source>
        <dbReference type="SAM" id="Phobius"/>
    </source>
</evidence>
<name>A0A1S9DVR1_ASPOZ</name>
<dbReference type="eggNOG" id="ENOG502S0SE">
    <property type="taxonomic scope" value="Eukaryota"/>
</dbReference>
<sequence>MAQYQLITTTPDDYKTAPYIRPFLLFWLSYLFIEAISLAAGIFSMTGTRDLLYKVMWTFVFCPLGMGGTMGDLINSFIVDHYYEKKAAHFTGILTLHLGWFGASDHPIWFHWRYPALWVIGYMNGLLLFTDEEQARLARMKL</sequence>
<keyword evidence="1" id="KW-1133">Transmembrane helix</keyword>
<keyword evidence="1" id="KW-0472">Membrane</keyword>
<proteinExistence type="predicted"/>
<evidence type="ECO:0000313" key="2">
    <source>
        <dbReference type="EMBL" id="OOO13169.1"/>
    </source>
</evidence>
<dbReference type="EMBL" id="MKZY01000002">
    <property type="protein sequence ID" value="OOO13169.1"/>
    <property type="molecule type" value="Genomic_DNA"/>
</dbReference>
<reference evidence="2 3" key="1">
    <citation type="submission" date="2016-10" db="EMBL/GenBank/DDBJ databases">
        <title>Genome sequencing of Aspergillus oryzae BCC7051.</title>
        <authorList>
            <person name="Thammarongtham C."/>
            <person name="Vorapreeda T."/>
            <person name="Nookaew I."/>
            <person name="Srisuk T."/>
            <person name="Land M."/>
            <person name="Jeennor S."/>
            <person name="Laoteng K."/>
        </authorList>
    </citation>
    <scope>NUCLEOTIDE SEQUENCE [LARGE SCALE GENOMIC DNA]</scope>
    <source>
        <strain evidence="2 3">BCC7051</strain>
    </source>
</reference>
<protein>
    <submittedName>
        <fullName evidence="2">Uncharacterized protein</fullName>
    </submittedName>
</protein>
<dbReference type="AlphaFoldDB" id="A0A1S9DVR1"/>
<comment type="caution">
    <text evidence="2">The sequence shown here is derived from an EMBL/GenBank/DDBJ whole genome shotgun (WGS) entry which is preliminary data.</text>
</comment>
<evidence type="ECO:0000313" key="3">
    <source>
        <dbReference type="Proteomes" id="UP000190312"/>
    </source>
</evidence>
<dbReference type="Proteomes" id="UP000190312">
    <property type="component" value="Unassembled WGS sequence"/>
</dbReference>
<keyword evidence="1" id="KW-0812">Transmembrane</keyword>
<dbReference type="VEuPathDB" id="FungiDB:AO090005000555"/>